<dbReference type="RefSeq" id="WP_106931825.1">
    <property type="nucleotide sequence ID" value="NZ_PYFT01000001.1"/>
</dbReference>
<dbReference type="OrthoDB" id="9846229at2"/>
<dbReference type="EMBL" id="PYFT01000001">
    <property type="protein sequence ID" value="PSR55645.1"/>
    <property type="molecule type" value="Genomic_DNA"/>
</dbReference>
<keyword evidence="2" id="KW-1185">Reference proteome</keyword>
<comment type="caution">
    <text evidence="1">The sequence shown here is derived from an EMBL/GenBank/DDBJ whole genome shotgun (WGS) entry which is preliminary data.</text>
</comment>
<evidence type="ECO:0008006" key="3">
    <source>
        <dbReference type="Google" id="ProtNLM"/>
    </source>
</evidence>
<organism evidence="1 2">
    <name type="scientific">Adhaeribacter arboris</name>
    <dbReference type="NCBI Taxonomy" id="2072846"/>
    <lineage>
        <taxon>Bacteria</taxon>
        <taxon>Pseudomonadati</taxon>
        <taxon>Bacteroidota</taxon>
        <taxon>Cytophagia</taxon>
        <taxon>Cytophagales</taxon>
        <taxon>Hymenobacteraceae</taxon>
        <taxon>Adhaeribacter</taxon>
    </lineage>
</organism>
<protein>
    <recommendedName>
        <fullName evidence="3">Lipoprotein</fullName>
    </recommendedName>
</protein>
<reference evidence="1 2" key="1">
    <citation type="submission" date="2018-03" db="EMBL/GenBank/DDBJ databases">
        <title>Adhaeribacter sp. HMF7605 Genome sequencing and assembly.</title>
        <authorList>
            <person name="Kang H."/>
            <person name="Kang J."/>
            <person name="Cha I."/>
            <person name="Kim H."/>
            <person name="Joh K."/>
        </authorList>
    </citation>
    <scope>NUCLEOTIDE SEQUENCE [LARGE SCALE GENOMIC DNA]</scope>
    <source>
        <strain evidence="1 2">HMF7605</strain>
    </source>
</reference>
<dbReference type="AlphaFoldDB" id="A0A2T2YJJ5"/>
<proteinExistence type="predicted"/>
<evidence type="ECO:0000313" key="1">
    <source>
        <dbReference type="EMBL" id="PSR55645.1"/>
    </source>
</evidence>
<name>A0A2T2YJJ5_9BACT</name>
<dbReference type="Proteomes" id="UP000240357">
    <property type="component" value="Unassembled WGS sequence"/>
</dbReference>
<gene>
    <name evidence="1" type="ORF">AHMF7605_20110</name>
</gene>
<evidence type="ECO:0000313" key="2">
    <source>
        <dbReference type="Proteomes" id="UP000240357"/>
    </source>
</evidence>
<accession>A0A2T2YJJ5</accession>
<dbReference type="PROSITE" id="PS51257">
    <property type="entry name" value="PROKAR_LIPOPROTEIN"/>
    <property type="match status" value="1"/>
</dbReference>
<sequence>MSKVTLWFGVTCLLFACTTNEPKPTELITGQVICRGGCGRRAYYVEITSNHLIGKTQQVFDSNGVNRGQFKNVLVINNLKATDQQENKSILFASFKDTEFSCQSSYPRVVREIEIKY</sequence>